<evidence type="ECO:0000313" key="5">
    <source>
        <dbReference type="Proteomes" id="UP000799092"/>
    </source>
</evidence>
<name>A0A6A8DE99_9BACI</name>
<dbReference type="InterPro" id="IPR010273">
    <property type="entry name" value="DUF881"/>
</dbReference>
<dbReference type="Pfam" id="PF05949">
    <property type="entry name" value="DUF881"/>
    <property type="match status" value="1"/>
</dbReference>
<keyword evidence="3" id="KW-0732">Signal</keyword>
<dbReference type="RefSeq" id="WP_153735828.1">
    <property type="nucleotide sequence ID" value="NZ_WJNG01000004.1"/>
</dbReference>
<accession>A0A6A8DE99</accession>
<dbReference type="Proteomes" id="UP000799092">
    <property type="component" value="Unassembled WGS sequence"/>
</dbReference>
<keyword evidence="2" id="KW-0175">Coiled coil</keyword>
<dbReference type="OrthoDB" id="2439649at2"/>
<sequence>MKIRSKITISLVCAFAGLMIAIQLQSIQEPNERDTRDLWEIRSQLQLEQKQQQQLYQQISESESVLEQYMELSEQEQLDTLKETIEELEKESGLTEVTGSGVVITVTPLYTGMENIQEYPTVTPDLLNRLLNELNIYGATDISIGNERIINVTPIRFVNGKTYVNNHALPTVPMEVKVLSNNPNRLLDYIQVSQSRDDFAIENLELTPVVVDNITLPKYEGTIQMDEVEVNELEETGEN</sequence>
<dbReference type="AlphaFoldDB" id="A0A6A8DE99"/>
<keyword evidence="5" id="KW-1185">Reference proteome</keyword>
<feature type="coiled-coil region" evidence="2">
    <location>
        <begin position="71"/>
        <end position="98"/>
    </location>
</feature>
<organism evidence="4 5">
    <name type="scientific">Aquibacillus halophilus</name>
    <dbReference type="NCBI Taxonomy" id="930132"/>
    <lineage>
        <taxon>Bacteria</taxon>
        <taxon>Bacillati</taxon>
        <taxon>Bacillota</taxon>
        <taxon>Bacilli</taxon>
        <taxon>Bacillales</taxon>
        <taxon>Bacillaceae</taxon>
        <taxon>Aquibacillus</taxon>
    </lineage>
</organism>
<evidence type="ECO:0000256" key="1">
    <source>
        <dbReference type="ARBA" id="ARBA00009108"/>
    </source>
</evidence>
<dbReference type="PANTHER" id="PTHR37313">
    <property type="entry name" value="UPF0749 PROTEIN RV1825"/>
    <property type="match status" value="1"/>
</dbReference>
<evidence type="ECO:0000313" key="4">
    <source>
        <dbReference type="EMBL" id="MRH42169.1"/>
    </source>
</evidence>
<protein>
    <submittedName>
        <fullName evidence="4">DUF881 domain-containing protein</fullName>
    </submittedName>
</protein>
<comment type="similarity">
    <text evidence="1">Belongs to the UPF0749 family.</text>
</comment>
<dbReference type="PANTHER" id="PTHR37313:SF2">
    <property type="entry name" value="UPF0749 PROTEIN YLXX"/>
    <property type="match status" value="1"/>
</dbReference>
<evidence type="ECO:0000256" key="3">
    <source>
        <dbReference type="SAM" id="SignalP"/>
    </source>
</evidence>
<feature type="chain" id="PRO_5039718414" evidence="3">
    <location>
        <begin position="22"/>
        <end position="239"/>
    </location>
</feature>
<evidence type="ECO:0000256" key="2">
    <source>
        <dbReference type="SAM" id="Coils"/>
    </source>
</evidence>
<proteinExistence type="inferred from homology"/>
<dbReference type="Gene3D" id="3.30.70.1880">
    <property type="entry name" value="Protein of unknown function DUF881"/>
    <property type="match status" value="1"/>
</dbReference>
<comment type="caution">
    <text evidence="4">The sequence shown here is derived from an EMBL/GenBank/DDBJ whole genome shotgun (WGS) entry which is preliminary data.</text>
</comment>
<dbReference type="EMBL" id="WJNG01000004">
    <property type="protein sequence ID" value="MRH42169.1"/>
    <property type="molecule type" value="Genomic_DNA"/>
</dbReference>
<reference evidence="4" key="1">
    <citation type="submission" date="2019-11" db="EMBL/GenBank/DDBJ databases">
        <authorList>
            <person name="Li J."/>
        </authorList>
    </citation>
    <scope>NUCLEOTIDE SEQUENCE</scope>
    <source>
        <strain evidence="4">B6B</strain>
    </source>
</reference>
<gene>
    <name evidence="4" type="ORF">GH741_05695</name>
</gene>
<feature type="signal peptide" evidence="3">
    <location>
        <begin position="1"/>
        <end position="21"/>
    </location>
</feature>